<dbReference type="PRINTS" id="PR00032">
    <property type="entry name" value="HTHARAC"/>
</dbReference>
<gene>
    <name evidence="5" type="ORF">FHR70_004428</name>
</gene>
<comment type="caution">
    <text evidence="5">The sequence shown here is derived from an EMBL/GenBank/DDBJ whole genome shotgun (WGS) entry which is preliminary data.</text>
</comment>
<evidence type="ECO:0000313" key="6">
    <source>
        <dbReference type="Proteomes" id="UP000532010"/>
    </source>
</evidence>
<dbReference type="EMBL" id="JACHWB010000009">
    <property type="protein sequence ID" value="MBB3021332.1"/>
    <property type="molecule type" value="Genomic_DNA"/>
</dbReference>
<dbReference type="SUPFAM" id="SSF46689">
    <property type="entry name" value="Homeodomain-like"/>
    <property type="match status" value="1"/>
</dbReference>
<dbReference type="PANTHER" id="PTHR46796:SF6">
    <property type="entry name" value="ARAC SUBFAMILY"/>
    <property type="match status" value="1"/>
</dbReference>
<evidence type="ECO:0000256" key="1">
    <source>
        <dbReference type="ARBA" id="ARBA00023015"/>
    </source>
</evidence>
<dbReference type="InterPro" id="IPR018060">
    <property type="entry name" value="HTH_AraC"/>
</dbReference>
<keyword evidence="1" id="KW-0805">Transcription regulation</keyword>
<keyword evidence="6" id="KW-1185">Reference proteome</keyword>
<dbReference type="InterPro" id="IPR050204">
    <property type="entry name" value="AraC_XylS_family_regulators"/>
</dbReference>
<dbReference type="Pfam" id="PF14525">
    <property type="entry name" value="AraC_binding_2"/>
    <property type="match status" value="1"/>
</dbReference>
<dbReference type="Gene3D" id="1.10.10.60">
    <property type="entry name" value="Homeodomain-like"/>
    <property type="match status" value="1"/>
</dbReference>
<dbReference type="PANTHER" id="PTHR46796">
    <property type="entry name" value="HTH-TYPE TRANSCRIPTIONAL ACTIVATOR RHAS-RELATED"/>
    <property type="match status" value="1"/>
</dbReference>
<dbReference type="GO" id="GO:0043565">
    <property type="term" value="F:sequence-specific DNA binding"/>
    <property type="evidence" value="ECO:0007669"/>
    <property type="project" value="InterPro"/>
</dbReference>
<evidence type="ECO:0000256" key="3">
    <source>
        <dbReference type="ARBA" id="ARBA00023163"/>
    </source>
</evidence>
<dbReference type="Proteomes" id="UP000532010">
    <property type="component" value="Unassembled WGS sequence"/>
</dbReference>
<feature type="domain" description="HTH araC/xylS-type" evidence="4">
    <location>
        <begin position="235"/>
        <end position="335"/>
    </location>
</feature>
<dbReference type="Pfam" id="PF12833">
    <property type="entry name" value="HTH_18"/>
    <property type="match status" value="1"/>
</dbReference>
<proteinExistence type="predicted"/>
<dbReference type="InterPro" id="IPR009057">
    <property type="entry name" value="Homeodomain-like_sf"/>
</dbReference>
<dbReference type="PROSITE" id="PS01124">
    <property type="entry name" value="HTH_ARAC_FAMILY_2"/>
    <property type="match status" value="1"/>
</dbReference>
<organism evidence="5 6">
    <name type="scientific">Microvirga lupini</name>
    <dbReference type="NCBI Taxonomy" id="420324"/>
    <lineage>
        <taxon>Bacteria</taxon>
        <taxon>Pseudomonadati</taxon>
        <taxon>Pseudomonadota</taxon>
        <taxon>Alphaproteobacteria</taxon>
        <taxon>Hyphomicrobiales</taxon>
        <taxon>Methylobacteriaceae</taxon>
        <taxon>Microvirga</taxon>
    </lineage>
</organism>
<dbReference type="GO" id="GO:0003700">
    <property type="term" value="F:DNA-binding transcription factor activity"/>
    <property type="evidence" value="ECO:0007669"/>
    <property type="project" value="InterPro"/>
</dbReference>
<accession>A0A7W4VR06</accession>
<dbReference type="AlphaFoldDB" id="A0A7W4VR06"/>
<dbReference type="SMART" id="SM00342">
    <property type="entry name" value="HTH_ARAC"/>
    <property type="match status" value="1"/>
</dbReference>
<reference evidence="5 6" key="1">
    <citation type="submission" date="2020-08" db="EMBL/GenBank/DDBJ databases">
        <title>The Agave Microbiome: Exploring the role of microbial communities in plant adaptations to desert environments.</title>
        <authorList>
            <person name="Partida-Martinez L.P."/>
        </authorList>
    </citation>
    <scope>NUCLEOTIDE SEQUENCE [LARGE SCALE GENOMIC DNA]</scope>
    <source>
        <strain evidence="5 6">AT3.9</strain>
    </source>
</reference>
<dbReference type="RefSeq" id="WP_183454127.1">
    <property type="nucleotide sequence ID" value="NZ_JACHWB010000009.1"/>
</dbReference>
<evidence type="ECO:0000259" key="4">
    <source>
        <dbReference type="PROSITE" id="PS01124"/>
    </source>
</evidence>
<evidence type="ECO:0000256" key="2">
    <source>
        <dbReference type="ARBA" id="ARBA00023125"/>
    </source>
</evidence>
<name>A0A7W4VR06_9HYPH</name>
<protein>
    <submittedName>
        <fullName evidence="5">AraC-like DNA-binding protein</fullName>
    </submittedName>
</protein>
<dbReference type="InterPro" id="IPR035418">
    <property type="entry name" value="AraC-bd_2"/>
</dbReference>
<keyword evidence="3" id="KW-0804">Transcription</keyword>
<evidence type="ECO:0000313" key="5">
    <source>
        <dbReference type="EMBL" id="MBB3021332.1"/>
    </source>
</evidence>
<dbReference type="InterPro" id="IPR020449">
    <property type="entry name" value="Tscrpt_reg_AraC-type_HTH"/>
</dbReference>
<sequence>MFIKFEERHNLTRGARSIMSGLPSFSFDGSTASSTEEAFWSWRSIASPLFDVALPDLRAIDTFEVEVDSYHLGPLVLGSVSANAQQFRRSPLTVARSGVDHYLVQLYLQGGYAGEVEGRPIQVRPGDVSILDLSQTLQTQADNFHNLNFIVPRAVLEPLLKHPDELHGIVHSGQTGLGHVLATYMQTIHKTVGSLTAEDGAAISEATASLIAGCFGPSADTQEIAAAARRGALLLTIKRYIDVSLADPGLTVDRITREFHVSRATLVRMFEPLGGLSGYIRERRMFRCFAEITSPSHAHRTISDIAYSWGFGNEAAFSRGFRRVFDMSPRDARSEGTLAQIAVQRGRSGSNGPVVAQWIRDLRV</sequence>
<keyword evidence="2 5" id="KW-0238">DNA-binding</keyword>